<reference evidence="7" key="2">
    <citation type="submission" date="2021-05" db="EMBL/GenBank/DDBJ databases">
        <title>Protein family content uncovers lineage relationships and bacterial pathway maintenance mechanisms in DPANN archaea.</title>
        <authorList>
            <person name="Castelle C.J."/>
            <person name="Meheust R."/>
            <person name="Jaffe A.L."/>
            <person name="Seitz K."/>
            <person name="Gong X."/>
            <person name="Baker B.J."/>
            <person name="Banfield J.F."/>
        </authorList>
    </citation>
    <scope>NUCLEOTIDE SEQUENCE</scope>
    <source>
        <strain evidence="7">RIFCSPHIGHO2_01_FULL_AR10_44_11</strain>
    </source>
</reference>
<evidence type="ECO:0000259" key="6">
    <source>
        <dbReference type="Pfam" id="PF00535"/>
    </source>
</evidence>
<comment type="cofactor">
    <cofactor evidence="1">
        <name>Mg(2+)</name>
        <dbReference type="ChEBI" id="CHEBI:18420"/>
    </cofactor>
</comment>
<protein>
    <submittedName>
        <fullName evidence="7">Glycosyltransferase</fullName>
        <ecNumber evidence="7">2.4.-.-</ecNumber>
    </submittedName>
</protein>
<dbReference type="Proteomes" id="UP000677687">
    <property type="component" value="Unassembled WGS sequence"/>
</dbReference>
<dbReference type="EC" id="2.4.-.-" evidence="7"/>
<evidence type="ECO:0000256" key="4">
    <source>
        <dbReference type="ARBA" id="ARBA00022679"/>
    </source>
</evidence>
<dbReference type="AlphaFoldDB" id="A0A8T4KSJ1"/>
<dbReference type="PANTHER" id="PTHR48090">
    <property type="entry name" value="UNDECAPRENYL-PHOSPHATE 4-DEOXY-4-FORMAMIDO-L-ARABINOSE TRANSFERASE-RELATED"/>
    <property type="match status" value="1"/>
</dbReference>
<evidence type="ECO:0000256" key="3">
    <source>
        <dbReference type="ARBA" id="ARBA00022676"/>
    </source>
</evidence>
<keyword evidence="4 7" id="KW-0808">Transferase</keyword>
<dbReference type="PANTHER" id="PTHR48090:SF10">
    <property type="entry name" value="GLUCOSYL-3-PHOSPHOGLYCERATE SYNTHASE"/>
    <property type="match status" value="1"/>
</dbReference>
<feature type="domain" description="Glycosyltransferase 2-like" evidence="6">
    <location>
        <begin position="11"/>
        <end position="110"/>
    </location>
</feature>
<dbReference type="Gene3D" id="3.90.550.10">
    <property type="entry name" value="Spore Coat Polysaccharide Biosynthesis Protein SpsA, Chain A"/>
    <property type="match status" value="1"/>
</dbReference>
<organism evidence="7 8">
    <name type="scientific">Candidatus Iainarchaeum sp</name>
    <dbReference type="NCBI Taxonomy" id="3101447"/>
    <lineage>
        <taxon>Archaea</taxon>
        <taxon>Candidatus Iainarchaeota</taxon>
        <taxon>Candidatus Iainarchaeia</taxon>
        <taxon>Candidatus Iainarchaeales</taxon>
        <taxon>Candidatus Iainarchaeaceae</taxon>
        <taxon>Candidatus Iainarchaeum</taxon>
    </lineage>
</organism>
<dbReference type="InterPro" id="IPR001173">
    <property type="entry name" value="Glyco_trans_2-like"/>
</dbReference>
<evidence type="ECO:0000313" key="8">
    <source>
        <dbReference type="Proteomes" id="UP000677687"/>
    </source>
</evidence>
<keyword evidence="5" id="KW-0460">Magnesium</keyword>
<evidence type="ECO:0000256" key="5">
    <source>
        <dbReference type="ARBA" id="ARBA00022842"/>
    </source>
</evidence>
<proteinExistence type="inferred from homology"/>
<comment type="similarity">
    <text evidence="2">Belongs to the glycosyltransferase 2 family.</text>
</comment>
<dbReference type="EMBL" id="JAGVWD010000004">
    <property type="protein sequence ID" value="MBS3057037.1"/>
    <property type="molecule type" value="Genomic_DNA"/>
</dbReference>
<accession>A0A8T4KSJ1</accession>
<dbReference type="GO" id="GO:0016757">
    <property type="term" value="F:glycosyltransferase activity"/>
    <property type="evidence" value="ECO:0007669"/>
    <property type="project" value="UniProtKB-KW"/>
</dbReference>
<comment type="caution">
    <text evidence="7">The sequence shown here is derived from an EMBL/GenBank/DDBJ whole genome shotgun (WGS) entry which is preliminary data.</text>
</comment>
<gene>
    <name evidence="7" type="ORF">J4415_00225</name>
</gene>
<dbReference type="SUPFAM" id="SSF53448">
    <property type="entry name" value="Nucleotide-diphospho-sugar transferases"/>
    <property type="match status" value="1"/>
</dbReference>
<evidence type="ECO:0000313" key="7">
    <source>
        <dbReference type="EMBL" id="MBS3057037.1"/>
    </source>
</evidence>
<dbReference type="Pfam" id="PF00535">
    <property type="entry name" value="Glycos_transf_2"/>
    <property type="match status" value="1"/>
</dbReference>
<evidence type="ECO:0000256" key="2">
    <source>
        <dbReference type="ARBA" id="ARBA00006739"/>
    </source>
</evidence>
<sequence>MQTGRFGKPVIIIPAYNEEKLIGRAIDLIKGTGVDANIIVANDGSTDRTAEISARRGCRVVSLPKNFGKSNVFFAGVKEALKTNPVAVVTIDADAIAVPKEGLYNMINDVAQSTKTNKIKMIVAPVRQKSTVGYILETSGVRAFSLPALYRLHSSKFKGTPEGRGLESFLNRLFKGWRTQSDLWKSYHGFEFEKPFRVDDYKRRVVEGKLTKKRIQRRMQMPK</sequence>
<evidence type="ECO:0000256" key="1">
    <source>
        <dbReference type="ARBA" id="ARBA00001946"/>
    </source>
</evidence>
<dbReference type="InterPro" id="IPR050256">
    <property type="entry name" value="Glycosyltransferase_2"/>
</dbReference>
<name>A0A8T4KSJ1_9ARCH</name>
<keyword evidence="3 7" id="KW-0328">Glycosyltransferase</keyword>
<dbReference type="InterPro" id="IPR029044">
    <property type="entry name" value="Nucleotide-diphossugar_trans"/>
</dbReference>
<reference evidence="7" key="1">
    <citation type="submission" date="2021-03" db="EMBL/GenBank/DDBJ databases">
        <authorList>
            <person name="Jaffe A."/>
        </authorList>
    </citation>
    <scope>NUCLEOTIDE SEQUENCE</scope>
    <source>
        <strain evidence="7">RIFCSPHIGHO2_01_FULL_AR10_44_11</strain>
    </source>
</reference>